<sequence length="344" mass="38018">MNRLSHYAALLASYKQLGQARWHTSQPRRWLRAWLAELVGMLPAKLARRIGAGNTPQLLVWPLPARHQQGRPAVLVLQASQVMAQRIGLPLAATRHLRQVLAYEIDRYTPYSAEQVHFVARVVHRQPPLAQVELVAIARDALAQMLAACRQRDVHLVAIDALSPSGERLFIDLLPAGSGSPQSRTGLDRWLWLGCAACLVVLAAAWLDWRQHTVDAMQQAVTEQRQAVQHVQQLRQTLDSTLGASSYLATLKAQRPTLTRLLADLSACLADDTWVEQLEVRDGNQVTFSGQSAHASALLGQVKACTTLEHAQFQGIIQADKASGRERFAITAQLRQEVAHASAH</sequence>
<dbReference type="Proteomes" id="UP001259587">
    <property type="component" value="Unassembled WGS sequence"/>
</dbReference>
<evidence type="ECO:0000313" key="1">
    <source>
        <dbReference type="EMBL" id="MDR6711380.1"/>
    </source>
</evidence>
<dbReference type="EMBL" id="JAVDTH010000004">
    <property type="protein sequence ID" value="MDR6711380.1"/>
    <property type="molecule type" value="Genomic_DNA"/>
</dbReference>
<evidence type="ECO:0000313" key="2">
    <source>
        <dbReference type="Proteomes" id="UP001259587"/>
    </source>
</evidence>
<comment type="caution">
    <text evidence="1">The sequence shown here is derived from an EMBL/GenBank/DDBJ whole genome shotgun (WGS) entry which is preliminary data.</text>
</comment>
<organism evidence="1 2">
    <name type="scientific">Pseudomonas hunanensis</name>
    <dbReference type="NCBI Taxonomy" id="1247546"/>
    <lineage>
        <taxon>Bacteria</taxon>
        <taxon>Pseudomonadati</taxon>
        <taxon>Pseudomonadota</taxon>
        <taxon>Gammaproteobacteria</taxon>
        <taxon>Pseudomonadales</taxon>
        <taxon>Pseudomonadaceae</taxon>
        <taxon>Pseudomonas</taxon>
    </lineage>
</organism>
<proteinExistence type="predicted"/>
<reference evidence="1" key="1">
    <citation type="submission" date="2023-07" db="EMBL/GenBank/DDBJ databases">
        <title>Sorghum-associated microbial communities from plants grown in Nebraska, USA.</title>
        <authorList>
            <person name="Schachtman D."/>
        </authorList>
    </citation>
    <scope>NUCLEOTIDE SEQUENCE</scope>
    <source>
        <strain evidence="1">BE56</strain>
    </source>
</reference>
<keyword evidence="2" id="KW-1185">Reference proteome</keyword>
<protein>
    <submittedName>
        <fullName evidence="1">General secretion pathway protein L</fullName>
    </submittedName>
</protein>
<accession>A0ACC6JYW8</accession>
<gene>
    <name evidence="1" type="ORF">J2W83_000974</name>
</gene>
<name>A0ACC6JYW8_9PSED</name>